<evidence type="ECO:0000256" key="1">
    <source>
        <dbReference type="ARBA" id="ARBA00004141"/>
    </source>
</evidence>
<dbReference type="PANTHER" id="PTHR48086:SF7">
    <property type="entry name" value="SODIUM-SOLUTE SYMPORTER-RELATED"/>
    <property type="match status" value="1"/>
</dbReference>
<feature type="transmembrane region" description="Helical" evidence="9">
    <location>
        <begin position="6"/>
        <end position="24"/>
    </location>
</feature>
<comment type="subcellular location">
    <subcellularLocation>
        <location evidence="1">Membrane</location>
        <topology evidence="1">Multi-pass membrane protein</topology>
    </subcellularLocation>
</comment>
<feature type="transmembrane region" description="Helical" evidence="9">
    <location>
        <begin position="184"/>
        <end position="204"/>
    </location>
</feature>
<gene>
    <name evidence="10" type="ORF">R2X38_09255</name>
</gene>
<name>A0ABU3ZGF1_9GAMM</name>
<dbReference type="Pfam" id="PF00474">
    <property type="entry name" value="SSF"/>
    <property type="match status" value="1"/>
</dbReference>
<dbReference type="PROSITE" id="PS50283">
    <property type="entry name" value="NA_SOLUT_SYMP_3"/>
    <property type="match status" value="1"/>
</dbReference>
<sequence length="496" mass="52496">MNSTLFLTGFGAYVVFLIWLGWFVSRNQKSGEDFLLGGRGLPLFLVLGTTVATMVGTGSSMGAVGFGYANGWAGALYGIGGALGILLLAYWFAPVRKLNFMTMSEELAYYVGANKIVKNVVGILIFTASIGWLGAHILGGGMYLAWIADIELNTAKMIIAAAFTIYVVIGGYTAVVWTDTIQAVILFAGFILMAVLSVNHIGGLDNLYAAMEPASVSFLGLEKLGMIPGISLALVVGVGILATPSFRQRIYSGKDVPTIRRSFVMSGVLYLFFSIIPAVIGMSAHAINPELNNANFAFPYVAATVLPVGIGMIVLIAGLSATMSSASSDAIAGVSILLRDIYIMFTGKVPSKDNMVTYSRIALVICIGLALLFALTSNDIISYITKMISTVMSGMFVCGMLGRFWGRYNWQGALATLAGASAASFSIMFNADWTAFWGNPVIPSVITALVAGVVVSLVTPANTVTKEEAQAILDAERAAMEKPEEQGIDAQPVTAK</sequence>
<accession>A0ABU3ZGF1</accession>
<dbReference type="InterPro" id="IPR001734">
    <property type="entry name" value="Na/solute_symporter"/>
</dbReference>
<organism evidence="10 11">
    <name type="scientific">Photobacterium rosenbergii</name>
    <dbReference type="NCBI Taxonomy" id="294936"/>
    <lineage>
        <taxon>Bacteria</taxon>
        <taxon>Pseudomonadati</taxon>
        <taxon>Pseudomonadota</taxon>
        <taxon>Gammaproteobacteria</taxon>
        <taxon>Vibrionales</taxon>
        <taxon>Vibrionaceae</taxon>
        <taxon>Photobacterium</taxon>
    </lineage>
</organism>
<feature type="transmembrane region" description="Helical" evidence="9">
    <location>
        <begin position="44"/>
        <end position="69"/>
    </location>
</feature>
<feature type="transmembrane region" description="Helical" evidence="9">
    <location>
        <begin position="120"/>
        <end position="146"/>
    </location>
</feature>
<dbReference type="PANTHER" id="PTHR48086">
    <property type="entry name" value="SODIUM/PROLINE SYMPORTER-RELATED"/>
    <property type="match status" value="1"/>
</dbReference>
<comment type="caution">
    <text evidence="10">The sequence shown here is derived from an EMBL/GenBank/DDBJ whole genome shotgun (WGS) entry which is preliminary data.</text>
</comment>
<keyword evidence="5" id="KW-0769">Symport</keyword>
<comment type="similarity">
    <text evidence="2 8">Belongs to the sodium:solute symporter (SSF) (TC 2.A.21) family.</text>
</comment>
<feature type="transmembrane region" description="Helical" evidence="9">
    <location>
        <begin position="357"/>
        <end position="375"/>
    </location>
</feature>
<protein>
    <submittedName>
        <fullName evidence="10">Sodium:solute symporter family protein</fullName>
    </submittedName>
</protein>
<keyword evidence="7 9" id="KW-0472">Membrane</keyword>
<dbReference type="InterPro" id="IPR050277">
    <property type="entry name" value="Sodium:Solute_Symporter"/>
</dbReference>
<keyword evidence="11" id="KW-1185">Reference proteome</keyword>
<feature type="transmembrane region" description="Helical" evidence="9">
    <location>
        <begin position="158"/>
        <end position="177"/>
    </location>
</feature>
<feature type="transmembrane region" description="Helical" evidence="9">
    <location>
        <begin position="387"/>
        <end position="406"/>
    </location>
</feature>
<proteinExistence type="inferred from homology"/>
<feature type="transmembrane region" description="Helical" evidence="9">
    <location>
        <begin position="412"/>
        <end position="429"/>
    </location>
</feature>
<evidence type="ECO:0000313" key="11">
    <source>
        <dbReference type="Proteomes" id="UP001186452"/>
    </source>
</evidence>
<evidence type="ECO:0000256" key="9">
    <source>
        <dbReference type="SAM" id="Phobius"/>
    </source>
</evidence>
<dbReference type="InterPro" id="IPR038377">
    <property type="entry name" value="Na/Glc_symporter_sf"/>
</dbReference>
<evidence type="ECO:0000313" key="10">
    <source>
        <dbReference type="EMBL" id="MDV5169181.1"/>
    </source>
</evidence>
<feature type="transmembrane region" description="Helical" evidence="9">
    <location>
        <begin position="224"/>
        <end position="242"/>
    </location>
</feature>
<evidence type="ECO:0000256" key="2">
    <source>
        <dbReference type="ARBA" id="ARBA00006434"/>
    </source>
</evidence>
<dbReference type="RefSeq" id="WP_317521944.1">
    <property type="nucleotide sequence ID" value="NZ_JAWJZI010000003.1"/>
</dbReference>
<evidence type="ECO:0000256" key="4">
    <source>
        <dbReference type="ARBA" id="ARBA00022692"/>
    </source>
</evidence>
<feature type="transmembrane region" description="Helical" evidence="9">
    <location>
        <begin position="296"/>
        <end position="319"/>
    </location>
</feature>
<reference evidence="10 11" key="1">
    <citation type="submission" date="2023-10" db="EMBL/GenBank/DDBJ databases">
        <title>Marine bacteria isolated from horseshoe crab.</title>
        <authorList>
            <person name="Cheng T.H."/>
        </authorList>
    </citation>
    <scope>NUCLEOTIDE SEQUENCE [LARGE SCALE GENOMIC DNA]</scope>
    <source>
        <strain evidence="10 11">HSC6</strain>
    </source>
</reference>
<evidence type="ECO:0000256" key="3">
    <source>
        <dbReference type="ARBA" id="ARBA00022448"/>
    </source>
</evidence>
<evidence type="ECO:0000256" key="6">
    <source>
        <dbReference type="ARBA" id="ARBA00022989"/>
    </source>
</evidence>
<keyword evidence="6 9" id="KW-1133">Transmembrane helix</keyword>
<dbReference type="EMBL" id="JAWJZI010000003">
    <property type="protein sequence ID" value="MDV5169181.1"/>
    <property type="molecule type" value="Genomic_DNA"/>
</dbReference>
<evidence type="ECO:0000256" key="7">
    <source>
        <dbReference type="ARBA" id="ARBA00023136"/>
    </source>
</evidence>
<feature type="transmembrane region" description="Helical" evidence="9">
    <location>
        <begin position="441"/>
        <end position="459"/>
    </location>
</feature>
<dbReference type="Proteomes" id="UP001186452">
    <property type="component" value="Unassembled WGS sequence"/>
</dbReference>
<dbReference type="Gene3D" id="1.20.1730.10">
    <property type="entry name" value="Sodium/glucose cotransporter"/>
    <property type="match status" value="1"/>
</dbReference>
<feature type="transmembrane region" description="Helical" evidence="9">
    <location>
        <begin position="75"/>
        <end position="93"/>
    </location>
</feature>
<dbReference type="CDD" id="cd10322">
    <property type="entry name" value="SLC5sbd"/>
    <property type="match status" value="1"/>
</dbReference>
<keyword evidence="4 9" id="KW-0812">Transmembrane</keyword>
<feature type="transmembrane region" description="Helical" evidence="9">
    <location>
        <begin position="263"/>
        <end position="284"/>
    </location>
</feature>
<keyword evidence="3" id="KW-0813">Transport</keyword>
<evidence type="ECO:0000256" key="8">
    <source>
        <dbReference type="RuleBase" id="RU362091"/>
    </source>
</evidence>
<evidence type="ECO:0000256" key="5">
    <source>
        <dbReference type="ARBA" id="ARBA00022847"/>
    </source>
</evidence>